<comment type="similarity">
    <text evidence="2">Belongs to the N-acetylmuramoyl-L-alanine amidase 2 family.</text>
</comment>
<dbReference type="GO" id="GO:0009254">
    <property type="term" value="P:peptidoglycan turnover"/>
    <property type="evidence" value="ECO:0007669"/>
    <property type="project" value="TreeGrafter"/>
</dbReference>
<proteinExistence type="inferred from homology"/>
<dbReference type="Proteomes" id="UP000220340">
    <property type="component" value="Unassembled WGS sequence"/>
</dbReference>
<evidence type="ECO:0000256" key="2">
    <source>
        <dbReference type="ARBA" id="ARBA00007553"/>
    </source>
</evidence>
<keyword evidence="8" id="KW-1185">Reference proteome</keyword>
<evidence type="ECO:0000259" key="6">
    <source>
        <dbReference type="SMART" id="SM00644"/>
    </source>
</evidence>
<evidence type="ECO:0000256" key="5">
    <source>
        <dbReference type="ARBA" id="ARBA00023316"/>
    </source>
</evidence>
<evidence type="ECO:0000313" key="7">
    <source>
        <dbReference type="EMBL" id="PEG52830.1"/>
    </source>
</evidence>
<evidence type="ECO:0000313" key="8">
    <source>
        <dbReference type="Proteomes" id="UP000220340"/>
    </source>
</evidence>
<feature type="domain" description="N-acetylmuramoyl-L-alanine amidase" evidence="6">
    <location>
        <begin position="63"/>
        <end position="206"/>
    </location>
</feature>
<dbReference type="Pfam" id="PF01471">
    <property type="entry name" value="PG_binding_1"/>
    <property type="match status" value="1"/>
</dbReference>
<evidence type="ECO:0000256" key="4">
    <source>
        <dbReference type="ARBA" id="ARBA00022801"/>
    </source>
</evidence>
<organism evidence="7 8">
    <name type="scientific">Mycolicibacterium diernhoferi</name>
    <dbReference type="NCBI Taxonomy" id="1801"/>
    <lineage>
        <taxon>Bacteria</taxon>
        <taxon>Bacillati</taxon>
        <taxon>Actinomycetota</taxon>
        <taxon>Actinomycetes</taxon>
        <taxon>Mycobacteriales</taxon>
        <taxon>Mycobacteriaceae</taxon>
        <taxon>Mycolicibacterium</taxon>
    </lineage>
</organism>
<dbReference type="Pfam" id="PF01510">
    <property type="entry name" value="Amidase_2"/>
    <property type="match status" value="1"/>
</dbReference>
<evidence type="ECO:0000256" key="3">
    <source>
        <dbReference type="ARBA" id="ARBA00011901"/>
    </source>
</evidence>
<reference evidence="7 8" key="1">
    <citation type="submission" date="2017-10" db="EMBL/GenBank/DDBJ databases">
        <title>The new phylogeny of genus Mycobacterium.</title>
        <authorList>
            <person name="Tortoli E."/>
            <person name="Trovato A."/>
            <person name="Cirillo D.M."/>
        </authorList>
    </citation>
    <scope>NUCLEOTIDE SEQUENCE [LARGE SCALE GENOMIC DNA]</scope>
    <source>
        <strain evidence="7 8">IP141170001</strain>
    </source>
</reference>
<dbReference type="EMBL" id="PDCR01000026">
    <property type="protein sequence ID" value="PEG52830.1"/>
    <property type="molecule type" value="Genomic_DNA"/>
</dbReference>
<dbReference type="GO" id="GO:0008745">
    <property type="term" value="F:N-acetylmuramoyl-L-alanine amidase activity"/>
    <property type="evidence" value="ECO:0007669"/>
    <property type="project" value="UniProtKB-EC"/>
</dbReference>
<dbReference type="InterPro" id="IPR036366">
    <property type="entry name" value="PGBDSf"/>
</dbReference>
<dbReference type="Gene3D" id="1.10.101.10">
    <property type="entry name" value="PGBD-like superfamily/PGBD"/>
    <property type="match status" value="1"/>
</dbReference>
<dbReference type="SUPFAM" id="SSF47090">
    <property type="entry name" value="PGBD-like"/>
    <property type="match status" value="1"/>
</dbReference>
<dbReference type="PANTHER" id="PTHR30417:SF1">
    <property type="entry name" value="N-ACETYLMURAMOYL-L-ALANINE AMIDASE AMID"/>
    <property type="match status" value="1"/>
</dbReference>
<dbReference type="InterPro" id="IPR036505">
    <property type="entry name" value="Amidase/PGRP_sf"/>
</dbReference>
<keyword evidence="4" id="KW-0378">Hydrolase</keyword>
<gene>
    <name evidence="7" type="ORF">CRI78_19535</name>
</gene>
<sequence>MATSWRTTPRKRCSATRNILGCRSSCPRCCEVVVPQIRPGAQDPTWLAVVLRAEGLAPVEYPGWRSRGHGAFKDLRGVMVHHTGSDTASAASIAEGRPDLAGPLSQLHIARDGTVTVVAAGVAWHAGVGMYPWVPANMGNWHLIGIECANSGTSPSAPHRRNWPDAQYFALVRCCAAINRHLGQTSARTIGHKEYAGHAQGKWDPGAIDMDVLRSDIAVTIASAPAGTPTPRPPVPVGAYTGILLYRGSAGPQVAELQRRLRTAYAAYAGDLVVDGVYGPQTGRAVREFQRRSGGLEVDGIVGPATAAALRLRIV</sequence>
<evidence type="ECO:0000256" key="1">
    <source>
        <dbReference type="ARBA" id="ARBA00001561"/>
    </source>
</evidence>
<dbReference type="InterPro" id="IPR002477">
    <property type="entry name" value="Peptidoglycan-bd-like"/>
</dbReference>
<comment type="caution">
    <text evidence="7">The sequence shown here is derived from an EMBL/GenBank/DDBJ whole genome shotgun (WGS) entry which is preliminary data.</text>
</comment>
<dbReference type="OrthoDB" id="5178799at2"/>
<dbReference type="EC" id="3.5.1.28" evidence="3"/>
<protein>
    <recommendedName>
        <fullName evidence="3">N-acetylmuramoyl-L-alanine amidase</fullName>
        <ecNumber evidence="3">3.5.1.28</ecNumber>
    </recommendedName>
</protein>
<dbReference type="InterPro" id="IPR051206">
    <property type="entry name" value="NAMLAA_amidase_2"/>
</dbReference>
<dbReference type="SMART" id="SM00644">
    <property type="entry name" value="Ami_2"/>
    <property type="match status" value="1"/>
</dbReference>
<accession>A0A2A7NRC2</accession>
<name>A0A2A7NRC2_9MYCO</name>
<dbReference type="AlphaFoldDB" id="A0A2A7NRC2"/>
<dbReference type="Gene3D" id="3.40.80.10">
    <property type="entry name" value="Peptidoglycan recognition protein-like"/>
    <property type="match status" value="1"/>
</dbReference>
<dbReference type="PANTHER" id="PTHR30417">
    <property type="entry name" value="N-ACETYLMURAMOYL-L-ALANINE AMIDASE AMID"/>
    <property type="match status" value="1"/>
</dbReference>
<dbReference type="SUPFAM" id="SSF55846">
    <property type="entry name" value="N-acetylmuramoyl-L-alanine amidase-like"/>
    <property type="match status" value="1"/>
</dbReference>
<dbReference type="InterPro" id="IPR036365">
    <property type="entry name" value="PGBD-like_sf"/>
</dbReference>
<dbReference type="InterPro" id="IPR002502">
    <property type="entry name" value="Amidase_domain"/>
</dbReference>
<dbReference type="GO" id="GO:0009253">
    <property type="term" value="P:peptidoglycan catabolic process"/>
    <property type="evidence" value="ECO:0007669"/>
    <property type="project" value="InterPro"/>
</dbReference>
<comment type="catalytic activity">
    <reaction evidence="1">
        <text>Hydrolyzes the link between N-acetylmuramoyl residues and L-amino acid residues in certain cell-wall glycopeptides.</text>
        <dbReference type="EC" id="3.5.1.28"/>
    </reaction>
</comment>
<keyword evidence="5" id="KW-0961">Cell wall biogenesis/degradation</keyword>
<dbReference type="GO" id="GO:0071555">
    <property type="term" value="P:cell wall organization"/>
    <property type="evidence" value="ECO:0007669"/>
    <property type="project" value="UniProtKB-KW"/>
</dbReference>